<evidence type="ECO:0000313" key="1">
    <source>
        <dbReference type="EMBL" id="KKN44205.1"/>
    </source>
</evidence>
<organism evidence="1">
    <name type="scientific">marine sediment metagenome</name>
    <dbReference type="NCBI Taxonomy" id="412755"/>
    <lineage>
        <taxon>unclassified sequences</taxon>
        <taxon>metagenomes</taxon>
        <taxon>ecological metagenomes</taxon>
    </lineage>
</organism>
<protein>
    <submittedName>
        <fullName evidence="1">Uncharacterized protein</fullName>
    </submittedName>
</protein>
<accession>A0A0F9QJB9</accession>
<comment type="caution">
    <text evidence="1">The sequence shown here is derived from an EMBL/GenBank/DDBJ whole genome shotgun (WGS) entry which is preliminary data.</text>
</comment>
<sequence>MVGFKVNDYISLKLEDNKTVIYVNNERFNQCKYLLLNISYPDLFFLEDIESVDEAALQLDKSSEYRQKVIPPETEFWGHCSNLQVWAENNYNTRLLFSNLAFPLLKELVKQGDPKAQKVLKDEIIKRFLSYELSVIQFLVEERYFRYFSNNEINILIDEMILISNEMSDKKSIGYFEALGMMCNDGSMLIKIIGNLSDKLKNQSSIRILDFLDNELKFYSPNSEFYKVLLKDLHISKQLFSLITSREYDLQHKVIKFLVKCGKIGIAYIIKWFPFAVRRFNTFNFKNALFRLNREENCLQLHLEMVEFIIYQIILTKEYNFENYNKLMEVLDGIKFLLETDLQQDFVEISTEKFYSVLKIYYDKCKADLIIDASDDIMQYKIQPRERNYYYDFLQERLPLDRFFRTRHDVYRELKKVLFPTSDLLIFGITGGWDEEFPFRVYTGLLGLSTREKEWLEQIKLNLTNLESKKLHKVLFKRLRKFLTSELSIEEKFIVLYWFLDYLIYEISPIEIRYIDVKVFEMRIKDYYEKKNYTVRFEHSKRLKIISNVNPKETKFYDIGDYGQSNESNQMHSLFKKIFFPVEDLEIIKIFKMVDYAFYIKRDII</sequence>
<name>A0A0F9QJB9_9ZZZZ</name>
<reference evidence="1" key="1">
    <citation type="journal article" date="2015" name="Nature">
        <title>Complex archaea that bridge the gap between prokaryotes and eukaryotes.</title>
        <authorList>
            <person name="Spang A."/>
            <person name="Saw J.H."/>
            <person name="Jorgensen S.L."/>
            <person name="Zaremba-Niedzwiedzka K."/>
            <person name="Martijn J."/>
            <person name="Lind A.E."/>
            <person name="van Eijk R."/>
            <person name="Schleper C."/>
            <person name="Guy L."/>
            <person name="Ettema T.J."/>
        </authorList>
    </citation>
    <scope>NUCLEOTIDE SEQUENCE</scope>
</reference>
<proteinExistence type="predicted"/>
<dbReference type="EMBL" id="LAZR01001463">
    <property type="protein sequence ID" value="KKN44205.1"/>
    <property type="molecule type" value="Genomic_DNA"/>
</dbReference>
<dbReference type="AlphaFoldDB" id="A0A0F9QJB9"/>
<gene>
    <name evidence="1" type="ORF">LCGC14_0695530</name>
</gene>